<dbReference type="OrthoDB" id="3224178at2759"/>
<organism evidence="2 3">
    <name type="scientific">Hebeloma cylindrosporum</name>
    <dbReference type="NCBI Taxonomy" id="76867"/>
    <lineage>
        <taxon>Eukaryota</taxon>
        <taxon>Fungi</taxon>
        <taxon>Dikarya</taxon>
        <taxon>Basidiomycota</taxon>
        <taxon>Agaricomycotina</taxon>
        <taxon>Agaricomycetes</taxon>
        <taxon>Agaricomycetidae</taxon>
        <taxon>Agaricales</taxon>
        <taxon>Agaricineae</taxon>
        <taxon>Hymenogastraceae</taxon>
        <taxon>Hebeloma</taxon>
    </lineage>
</organism>
<sequence>MSTVECPLFQKADDWDVLDTDDDHAFHQHILRVAKCWTFLKPYFSSHGYTLYCGVHRDPWDTLAEPLPKAAENPQHPYGRRAYKTDKDGLFGVRCGRVWAARDDRGHDVVIKLICNSDNPTNEYKILQYLNEEGVRADPRNHTIPVLEFLTVKDYIFAIMPRWDEAFLADFGTVVELMHCFEQLLECFEFLHEHRIFHGDFQDQNAGLNIVAHSYKYFALGLRDPAVARYAVYDFGNSQRYSRNVSVRDFRATPWYNFQNVLRIKAPTGAFNPFALDVLSFALVLQRRVRHIENIIPAIGPYFDRLILTDDAERPTAHEALVEFRQILSQTTSSQLSEKVTTLFWEDGKVVAKMTINSIY</sequence>
<reference evidence="2 3" key="1">
    <citation type="submission" date="2014-04" db="EMBL/GenBank/DDBJ databases">
        <authorList>
            <consortium name="DOE Joint Genome Institute"/>
            <person name="Kuo A."/>
            <person name="Gay G."/>
            <person name="Dore J."/>
            <person name="Kohler A."/>
            <person name="Nagy L.G."/>
            <person name="Floudas D."/>
            <person name="Copeland A."/>
            <person name="Barry K.W."/>
            <person name="Cichocki N."/>
            <person name="Veneault-Fourrey C."/>
            <person name="LaButti K."/>
            <person name="Lindquist E.A."/>
            <person name="Lipzen A."/>
            <person name="Lundell T."/>
            <person name="Morin E."/>
            <person name="Murat C."/>
            <person name="Sun H."/>
            <person name="Tunlid A."/>
            <person name="Henrissat B."/>
            <person name="Grigoriev I.V."/>
            <person name="Hibbett D.S."/>
            <person name="Martin F."/>
            <person name="Nordberg H.P."/>
            <person name="Cantor M.N."/>
            <person name="Hua S.X."/>
        </authorList>
    </citation>
    <scope>NUCLEOTIDE SEQUENCE [LARGE SCALE GENOMIC DNA]</scope>
    <source>
        <strain evidence="3">h7</strain>
    </source>
</reference>
<evidence type="ECO:0000259" key="1">
    <source>
        <dbReference type="PROSITE" id="PS50011"/>
    </source>
</evidence>
<dbReference type="GO" id="GO:0005524">
    <property type="term" value="F:ATP binding"/>
    <property type="evidence" value="ECO:0007669"/>
    <property type="project" value="InterPro"/>
</dbReference>
<keyword evidence="3" id="KW-1185">Reference proteome</keyword>
<dbReference type="Proteomes" id="UP000053424">
    <property type="component" value="Unassembled WGS sequence"/>
</dbReference>
<feature type="domain" description="Protein kinase" evidence="1">
    <location>
        <begin position="80"/>
        <end position="360"/>
    </location>
</feature>
<evidence type="ECO:0000313" key="2">
    <source>
        <dbReference type="EMBL" id="KIM47407.1"/>
    </source>
</evidence>
<dbReference type="AlphaFoldDB" id="A0A0C2Z2E1"/>
<dbReference type="InterPro" id="IPR000719">
    <property type="entry name" value="Prot_kinase_dom"/>
</dbReference>
<dbReference type="InterPro" id="IPR011009">
    <property type="entry name" value="Kinase-like_dom_sf"/>
</dbReference>
<protein>
    <recommendedName>
        <fullName evidence="1">Protein kinase domain-containing protein</fullName>
    </recommendedName>
</protein>
<dbReference type="HOGENOM" id="CLU_054404_0_0_1"/>
<dbReference type="PROSITE" id="PS50011">
    <property type="entry name" value="PROTEIN_KINASE_DOM"/>
    <property type="match status" value="1"/>
</dbReference>
<evidence type="ECO:0000313" key="3">
    <source>
        <dbReference type="Proteomes" id="UP000053424"/>
    </source>
</evidence>
<accession>A0A0C2Z2E1</accession>
<dbReference type="Gene3D" id="1.10.510.10">
    <property type="entry name" value="Transferase(Phosphotransferase) domain 1"/>
    <property type="match status" value="1"/>
</dbReference>
<gene>
    <name evidence="2" type="ORF">M413DRAFT_439078</name>
</gene>
<proteinExistence type="predicted"/>
<reference evidence="3" key="2">
    <citation type="submission" date="2015-01" db="EMBL/GenBank/DDBJ databases">
        <title>Evolutionary Origins and Diversification of the Mycorrhizal Mutualists.</title>
        <authorList>
            <consortium name="DOE Joint Genome Institute"/>
            <consortium name="Mycorrhizal Genomics Consortium"/>
            <person name="Kohler A."/>
            <person name="Kuo A."/>
            <person name="Nagy L.G."/>
            <person name="Floudas D."/>
            <person name="Copeland A."/>
            <person name="Barry K.W."/>
            <person name="Cichocki N."/>
            <person name="Veneault-Fourrey C."/>
            <person name="LaButti K."/>
            <person name="Lindquist E.A."/>
            <person name="Lipzen A."/>
            <person name="Lundell T."/>
            <person name="Morin E."/>
            <person name="Murat C."/>
            <person name="Riley R."/>
            <person name="Ohm R."/>
            <person name="Sun H."/>
            <person name="Tunlid A."/>
            <person name="Henrissat B."/>
            <person name="Grigoriev I.V."/>
            <person name="Hibbett D.S."/>
            <person name="Martin F."/>
        </authorList>
    </citation>
    <scope>NUCLEOTIDE SEQUENCE [LARGE SCALE GENOMIC DNA]</scope>
    <source>
        <strain evidence="3">h7</strain>
    </source>
</reference>
<dbReference type="GO" id="GO:0004672">
    <property type="term" value="F:protein kinase activity"/>
    <property type="evidence" value="ECO:0007669"/>
    <property type="project" value="InterPro"/>
</dbReference>
<dbReference type="EMBL" id="KN831769">
    <property type="protein sequence ID" value="KIM47407.1"/>
    <property type="molecule type" value="Genomic_DNA"/>
</dbReference>
<name>A0A0C2Z2E1_HEBCY</name>
<dbReference type="SUPFAM" id="SSF56112">
    <property type="entry name" value="Protein kinase-like (PK-like)"/>
    <property type="match status" value="1"/>
</dbReference>
<dbReference type="Gene3D" id="3.30.200.20">
    <property type="entry name" value="Phosphorylase Kinase, domain 1"/>
    <property type="match status" value="1"/>
</dbReference>